<evidence type="ECO:0000313" key="8">
    <source>
        <dbReference type="Proteomes" id="UP000391834"/>
    </source>
</evidence>
<keyword evidence="8" id="KW-1185">Reference proteome</keyword>
<evidence type="ECO:0000256" key="4">
    <source>
        <dbReference type="ARBA" id="ARBA00023163"/>
    </source>
</evidence>
<dbReference type="AlphaFoldDB" id="A0A5M4B4Z2"/>
<comment type="caution">
    <text evidence="7">The sequence shown here is derived from an EMBL/GenBank/DDBJ whole genome shotgun (WGS) entry which is preliminary data.</text>
</comment>
<reference evidence="7 8" key="1">
    <citation type="submission" date="2019-10" db="EMBL/GenBank/DDBJ databases">
        <title>Prolixibacter strains distinguished by the presence of nitrate reductase genes were adept at nitrate-dependent anaerobic corrosion of metallic iron and carbon steel.</title>
        <authorList>
            <person name="Iino T."/>
            <person name="Shono N."/>
            <person name="Ito K."/>
            <person name="Nakamura R."/>
            <person name="Sueoka K."/>
            <person name="Harayama S."/>
            <person name="Ohkuma M."/>
        </authorList>
    </citation>
    <scope>NUCLEOTIDE SEQUENCE [LARGE SCALE GENOMIC DNA]</scope>
    <source>
        <strain evidence="7 8">JCM 13498</strain>
    </source>
</reference>
<keyword evidence="7" id="KW-0240">DNA-directed RNA polymerase</keyword>
<dbReference type="GO" id="GO:0016987">
    <property type="term" value="F:sigma factor activity"/>
    <property type="evidence" value="ECO:0007669"/>
    <property type="project" value="UniProtKB-KW"/>
</dbReference>
<sequence>MNTNYQTYSDKELFELVSEKSDPLAFEQIYYRYVERLFSYVFSRINDKVVSEEIVQEVFISFWQKRSATELRSLSAYLFTAARYKALSHIRFSKVRDEYALNFAMFLVKNYDNSTQDLVDVNDLKTTIKREIDKLPPQCQTAFYYSRFQNYSNKEIAEEMGISIRTVENYITRALKHLRQNLKTLIDL</sequence>
<feature type="domain" description="RNA polymerase sigma factor 70 region 4 type 2" evidence="6">
    <location>
        <begin position="128"/>
        <end position="178"/>
    </location>
</feature>
<dbReference type="InterPro" id="IPR013325">
    <property type="entry name" value="RNA_pol_sigma_r2"/>
</dbReference>
<keyword evidence="4" id="KW-0804">Transcription</keyword>
<dbReference type="NCBIfam" id="TIGR02937">
    <property type="entry name" value="sigma70-ECF"/>
    <property type="match status" value="1"/>
</dbReference>
<feature type="domain" description="RNA polymerase sigma-70 region 2" evidence="5">
    <location>
        <begin position="30"/>
        <end position="91"/>
    </location>
</feature>
<keyword evidence="2" id="KW-0805">Transcription regulation</keyword>
<evidence type="ECO:0000259" key="6">
    <source>
        <dbReference type="Pfam" id="PF08281"/>
    </source>
</evidence>
<evidence type="ECO:0000256" key="3">
    <source>
        <dbReference type="ARBA" id="ARBA00023082"/>
    </source>
</evidence>
<dbReference type="InterPro" id="IPR039425">
    <property type="entry name" value="RNA_pol_sigma-70-like"/>
</dbReference>
<dbReference type="GO" id="GO:0000428">
    <property type="term" value="C:DNA-directed RNA polymerase complex"/>
    <property type="evidence" value="ECO:0007669"/>
    <property type="project" value="UniProtKB-KW"/>
</dbReference>
<dbReference type="InterPro" id="IPR013249">
    <property type="entry name" value="RNA_pol_sigma70_r4_t2"/>
</dbReference>
<comment type="similarity">
    <text evidence="1">Belongs to the sigma-70 factor family. ECF subfamily.</text>
</comment>
<dbReference type="Gene3D" id="1.10.1740.10">
    <property type="match status" value="1"/>
</dbReference>
<evidence type="ECO:0000259" key="5">
    <source>
        <dbReference type="Pfam" id="PF04542"/>
    </source>
</evidence>
<dbReference type="CDD" id="cd06171">
    <property type="entry name" value="Sigma70_r4"/>
    <property type="match status" value="1"/>
</dbReference>
<dbReference type="OrthoDB" id="9782991at2"/>
<dbReference type="GO" id="GO:0003677">
    <property type="term" value="F:DNA binding"/>
    <property type="evidence" value="ECO:0007669"/>
    <property type="project" value="InterPro"/>
</dbReference>
<dbReference type="Proteomes" id="UP000391834">
    <property type="component" value="Unassembled WGS sequence"/>
</dbReference>
<dbReference type="InterPro" id="IPR007627">
    <property type="entry name" value="RNA_pol_sigma70_r2"/>
</dbReference>
<dbReference type="GO" id="GO:0006352">
    <property type="term" value="P:DNA-templated transcription initiation"/>
    <property type="evidence" value="ECO:0007669"/>
    <property type="project" value="InterPro"/>
</dbReference>
<dbReference type="SUPFAM" id="SSF88946">
    <property type="entry name" value="Sigma2 domain of RNA polymerase sigma factors"/>
    <property type="match status" value="1"/>
</dbReference>
<evidence type="ECO:0000256" key="1">
    <source>
        <dbReference type="ARBA" id="ARBA00010641"/>
    </source>
</evidence>
<keyword evidence="3" id="KW-0731">Sigma factor</keyword>
<dbReference type="Gene3D" id="1.10.10.10">
    <property type="entry name" value="Winged helix-like DNA-binding domain superfamily/Winged helix DNA-binding domain"/>
    <property type="match status" value="1"/>
</dbReference>
<dbReference type="Pfam" id="PF08281">
    <property type="entry name" value="Sigma70_r4_2"/>
    <property type="match status" value="1"/>
</dbReference>
<dbReference type="InterPro" id="IPR014327">
    <property type="entry name" value="RNA_pol_sigma70_bacteroid"/>
</dbReference>
<dbReference type="SUPFAM" id="SSF88659">
    <property type="entry name" value="Sigma3 and sigma4 domains of RNA polymerase sigma factors"/>
    <property type="match status" value="1"/>
</dbReference>
<dbReference type="PANTHER" id="PTHR43133:SF46">
    <property type="entry name" value="RNA POLYMERASE SIGMA-70 FACTOR ECF SUBFAMILY"/>
    <property type="match status" value="1"/>
</dbReference>
<dbReference type="RefSeq" id="WP_025865904.1">
    <property type="nucleotide sequence ID" value="NZ_BLAX01000001.1"/>
</dbReference>
<gene>
    <name evidence="7" type="ORF">PbJCM13498_40670</name>
</gene>
<name>A0A5M4B4Z2_9BACT</name>
<dbReference type="InterPro" id="IPR036388">
    <property type="entry name" value="WH-like_DNA-bd_sf"/>
</dbReference>
<dbReference type="InterPro" id="IPR013324">
    <property type="entry name" value="RNA_pol_sigma_r3/r4-like"/>
</dbReference>
<dbReference type="Pfam" id="PF04542">
    <property type="entry name" value="Sigma70_r2"/>
    <property type="match status" value="1"/>
</dbReference>
<evidence type="ECO:0000256" key="2">
    <source>
        <dbReference type="ARBA" id="ARBA00023015"/>
    </source>
</evidence>
<dbReference type="NCBIfam" id="TIGR02985">
    <property type="entry name" value="Sig70_bacteroi1"/>
    <property type="match status" value="1"/>
</dbReference>
<dbReference type="EMBL" id="BLAX01000001">
    <property type="protein sequence ID" value="GET35204.1"/>
    <property type="molecule type" value="Genomic_DNA"/>
</dbReference>
<proteinExistence type="inferred from homology"/>
<dbReference type="InterPro" id="IPR014284">
    <property type="entry name" value="RNA_pol_sigma-70_dom"/>
</dbReference>
<evidence type="ECO:0000313" key="7">
    <source>
        <dbReference type="EMBL" id="GET35204.1"/>
    </source>
</evidence>
<protein>
    <submittedName>
        <fullName evidence="7">DNA-directed RNA polymerase sigma-70 factor</fullName>
    </submittedName>
</protein>
<organism evidence="7 8">
    <name type="scientific">Prolixibacter bellariivorans</name>
    <dbReference type="NCBI Taxonomy" id="314319"/>
    <lineage>
        <taxon>Bacteria</taxon>
        <taxon>Pseudomonadati</taxon>
        <taxon>Bacteroidota</taxon>
        <taxon>Bacteroidia</taxon>
        <taxon>Marinilabiliales</taxon>
        <taxon>Prolixibacteraceae</taxon>
        <taxon>Prolixibacter</taxon>
    </lineage>
</organism>
<accession>A0A5M4B4Z2</accession>
<dbReference type="PANTHER" id="PTHR43133">
    <property type="entry name" value="RNA POLYMERASE ECF-TYPE SIGMA FACTO"/>
    <property type="match status" value="1"/>
</dbReference>